<keyword evidence="2" id="KW-1185">Reference proteome</keyword>
<dbReference type="OrthoDB" id="5190544at2"/>
<gene>
    <name evidence="1" type="ORF">FGF66_05085</name>
</gene>
<accession>A0A5C4S7L9</accession>
<dbReference type="AlphaFoldDB" id="A0A5C4S7L9"/>
<proteinExistence type="predicted"/>
<evidence type="ECO:0000313" key="1">
    <source>
        <dbReference type="EMBL" id="TNJ39305.1"/>
    </source>
</evidence>
<dbReference type="Pfam" id="PF10053">
    <property type="entry name" value="DUF2290"/>
    <property type="match status" value="1"/>
</dbReference>
<dbReference type="InterPro" id="IPR018742">
    <property type="entry name" value="DUF2290"/>
</dbReference>
<name>A0A5C4S7L9_CHLTI</name>
<comment type="caution">
    <text evidence="1">The sequence shown here is derived from an EMBL/GenBank/DDBJ whole genome shotgun (WGS) entry which is preliminary data.</text>
</comment>
<evidence type="ECO:0000313" key="2">
    <source>
        <dbReference type="Proteomes" id="UP000308271"/>
    </source>
</evidence>
<organism evidence="1 2">
    <name type="scientific">Chlorobaculum thiosulfatiphilum</name>
    <name type="common">Chlorobium limicola f.sp. thiosulfatophilum</name>
    <dbReference type="NCBI Taxonomy" id="115852"/>
    <lineage>
        <taxon>Bacteria</taxon>
        <taxon>Pseudomonadati</taxon>
        <taxon>Chlorobiota</taxon>
        <taxon>Chlorobiia</taxon>
        <taxon>Chlorobiales</taxon>
        <taxon>Chlorobiaceae</taxon>
        <taxon>Chlorobaculum</taxon>
    </lineage>
</organism>
<dbReference type="Proteomes" id="UP000308271">
    <property type="component" value="Unassembled WGS sequence"/>
</dbReference>
<dbReference type="RefSeq" id="WP_139456613.1">
    <property type="nucleotide sequence ID" value="NZ_VDCH01000007.1"/>
</dbReference>
<protein>
    <submittedName>
        <fullName evidence="1">DUF2290 domain-containing protein</fullName>
    </submittedName>
</protein>
<dbReference type="EMBL" id="VDCH01000007">
    <property type="protein sequence ID" value="TNJ39305.1"/>
    <property type="molecule type" value="Genomic_DNA"/>
</dbReference>
<sequence length="222" mass="25074">MRATDTLSEIEALTANLVGLSLSNEQNFPSTHGDPKSNFEITVKNASALTVALRNVSYRDIYSTLSDANCFNMKLLDGALVCLRYRFEAGKLVEHNLGYFPSPDLEQFQNEPEIYLSDDIYADIVAHNIVPFPIRFDFNADEARYIDVDHPYSHLTLGQYENCRIPVCSPVSPLIFGSFILRNFYNTAFRKFSDDIPAPKFRFAQTISPNEQKIPHVVLAAP</sequence>
<reference evidence="1 2" key="1">
    <citation type="submission" date="2019-05" db="EMBL/GenBank/DDBJ databases">
        <title>Draft Whole-Genome sequence of the green sulfur bacterium Chlorobaculum thiosulfatiphilum DSM 249.</title>
        <authorList>
            <person name="Meyer T.E."/>
            <person name="Kyndt J.A."/>
        </authorList>
    </citation>
    <scope>NUCLEOTIDE SEQUENCE [LARGE SCALE GENOMIC DNA]</scope>
    <source>
        <strain evidence="1 2">DSM 249</strain>
    </source>
</reference>